<protein>
    <submittedName>
        <fullName evidence="1">Unannotated protein</fullName>
    </submittedName>
</protein>
<name>A0A6J7IVA2_9ZZZZ</name>
<gene>
    <name evidence="1" type="ORF">UFOPK3772_00490</name>
</gene>
<dbReference type="EMBL" id="CAFBNE010000009">
    <property type="protein sequence ID" value="CAB4934670.1"/>
    <property type="molecule type" value="Genomic_DNA"/>
</dbReference>
<evidence type="ECO:0000313" key="1">
    <source>
        <dbReference type="EMBL" id="CAB4934670.1"/>
    </source>
</evidence>
<dbReference type="AlphaFoldDB" id="A0A6J7IVA2"/>
<proteinExistence type="predicted"/>
<reference evidence="1" key="1">
    <citation type="submission" date="2020-05" db="EMBL/GenBank/DDBJ databases">
        <authorList>
            <person name="Chiriac C."/>
            <person name="Salcher M."/>
            <person name="Ghai R."/>
            <person name="Kavagutti S V."/>
        </authorList>
    </citation>
    <scope>NUCLEOTIDE SEQUENCE</scope>
</reference>
<accession>A0A6J7IVA2</accession>
<organism evidence="1">
    <name type="scientific">freshwater metagenome</name>
    <dbReference type="NCBI Taxonomy" id="449393"/>
    <lineage>
        <taxon>unclassified sequences</taxon>
        <taxon>metagenomes</taxon>
        <taxon>ecological metagenomes</taxon>
    </lineage>
</organism>
<sequence>MSKFRLVFTSEANDVLRDLESPQYATKLKKVRETLGLIQQDPSYPGLRSHKYRSFHGRNGEDVWDSYVENNTPGAWRVFWHYDPAEDHITIVTIGPHP</sequence>